<feature type="domain" description="Spore germination protein N-terminal" evidence="9">
    <location>
        <begin position="22"/>
        <end position="178"/>
    </location>
</feature>
<dbReference type="PANTHER" id="PTHR35789:SF1">
    <property type="entry name" value="SPORE GERMINATION PROTEIN B3"/>
    <property type="match status" value="1"/>
</dbReference>
<name>A0A850ELP9_9BACL</name>
<comment type="similarity">
    <text evidence="2">Belongs to the GerABKC lipoprotein family.</text>
</comment>
<keyword evidence="6" id="KW-0564">Palmitate</keyword>
<comment type="caution">
    <text evidence="10">The sequence shown here is derived from an EMBL/GenBank/DDBJ whole genome shotgun (WGS) entry which is preliminary data.</text>
</comment>
<dbReference type="Proteomes" id="UP000564806">
    <property type="component" value="Unassembled WGS sequence"/>
</dbReference>
<evidence type="ECO:0000256" key="7">
    <source>
        <dbReference type="ARBA" id="ARBA00023288"/>
    </source>
</evidence>
<proteinExistence type="inferred from homology"/>
<dbReference type="AlphaFoldDB" id="A0A850ELP9"/>
<dbReference type="EMBL" id="JABWCS010000213">
    <property type="protein sequence ID" value="NUU62263.1"/>
    <property type="molecule type" value="Genomic_DNA"/>
</dbReference>
<evidence type="ECO:0000313" key="11">
    <source>
        <dbReference type="Proteomes" id="UP000564806"/>
    </source>
</evidence>
<dbReference type="NCBIfam" id="TIGR02887">
    <property type="entry name" value="spore_ger_x_C"/>
    <property type="match status" value="1"/>
</dbReference>
<keyword evidence="4" id="KW-0732">Signal</keyword>
<dbReference type="InterPro" id="IPR038501">
    <property type="entry name" value="Spore_GerAC_C_sf"/>
</dbReference>
<keyword evidence="5" id="KW-0472">Membrane</keyword>
<keyword evidence="11" id="KW-1185">Reference proteome</keyword>
<evidence type="ECO:0000256" key="3">
    <source>
        <dbReference type="ARBA" id="ARBA00022544"/>
    </source>
</evidence>
<evidence type="ECO:0000256" key="5">
    <source>
        <dbReference type="ARBA" id="ARBA00023136"/>
    </source>
</evidence>
<dbReference type="PANTHER" id="PTHR35789">
    <property type="entry name" value="SPORE GERMINATION PROTEIN B3"/>
    <property type="match status" value="1"/>
</dbReference>
<keyword evidence="7" id="KW-0449">Lipoprotein</keyword>
<evidence type="ECO:0000256" key="6">
    <source>
        <dbReference type="ARBA" id="ARBA00023139"/>
    </source>
</evidence>
<evidence type="ECO:0000259" key="8">
    <source>
        <dbReference type="Pfam" id="PF05504"/>
    </source>
</evidence>
<dbReference type="InterPro" id="IPR057336">
    <property type="entry name" value="GerAC_N"/>
</dbReference>
<sequence>MNLLKLGIALMLMLNLTGCWSKVELDELSFVYAVYLDTGKKPGTVELSISSPLTNRLMNGQQSGGGDGGGSNKTYAKVTKTAETVTDALMLIQKDLTRNISLAKIKAVVVGKEYASSRMAELLEWMKREPSLPLGTYVFAAPGRAQMISKLTPTFETLPGEVLMKFGQNNYVLGTTIKQCLIAEASGMGYAINYLSFGNNPNDTVPAMPEYWVGMQGAMLFQKDKMRGTVGLQDARSLAWALGHPQDPVMTVTWDEGKSRVSAVFFTSKGSRTVRMTENGPVFYVKLKGRASLVYKKDIERRSKTVFSRIVIEALEKKAVQDLNEALQKTKTAGADVLELGLLMEWNYPKEWRKIRDRWEDYYKNHAEIRVKANFQIADYGTEV</sequence>
<feature type="domain" description="Spore germination GerAC-like C-terminal" evidence="8">
    <location>
        <begin position="216"/>
        <end position="381"/>
    </location>
</feature>
<accession>A0A850ELP9</accession>
<dbReference type="Pfam" id="PF05504">
    <property type="entry name" value="Spore_GerAC"/>
    <property type="match status" value="1"/>
</dbReference>
<evidence type="ECO:0000256" key="2">
    <source>
        <dbReference type="ARBA" id="ARBA00007886"/>
    </source>
</evidence>
<evidence type="ECO:0000313" key="10">
    <source>
        <dbReference type="EMBL" id="NUU62263.1"/>
    </source>
</evidence>
<evidence type="ECO:0000259" key="9">
    <source>
        <dbReference type="Pfam" id="PF25198"/>
    </source>
</evidence>
<comment type="subcellular location">
    <subcellularLocation>
        <location evidence="1">Membrane</location>
        <topology evidence="1">Lipid-anchor</topology>
    </subcellularLocation>
</comment>
<dbReference type="RefSeq" id="WP_175372747.1">
    <property type="nucleotide sequence ID" value="NZ_JABWCS010000213.1"/>
</dbReference>
<organism evidence="10 11">
    <name type="scientific">Paenibacillus agri</name>
    <dbReference type="NCBI Taxonomy" id="2744309"/>
    <lineage>
        <taxon>Bacteria</taxon>
        <taxon>Bacillati</taxon>
        <taxon>Bacillota</taxon>
        <taxon>Bacilli</taxon>
        <taxon>Bacillales</taxon>
        <taxon>Paenibacillaceae</taxon>
        <taxon>Paenibacillus</taxon>
    </lineage>
</organism>
<keyword evidence="3" id="KW-0309">Germination</keyword>
<dbReference type="GO" id="GO:0016020">
    <property type="term" value="C:membrane"/>
    <property type="evidence" value="ECO:0007669"/>
    <property type="project" value="UniProtKB-SubCell"/>
</dbReference>
<reference evidence="10" key="1">
    <citation type="submission" date="2020-06" db="EMBL/GenBank/DDBJ databases">
        <title>Paenibacillus sp. nov., isolated from soil.</title>
        <authorList>
            <person name="Seo Y.L."/>
        </authorList>
    </citation>
    <scope>NUCLEOTIDE SEQUENCE [LARGE SCALE GENOMIC DNA]</scope>
    <source>
        <strain evidence="10">JW14</strain>
    </source>
</reference>
<evidence type="ECO:0000256" key="1">
    <source>
        <dbReference type="ARBA" id="ARBA00004635"/>
    </source>
</evidence>
<dbReference type="GO" id="GO:0009847">
    <property type="term" value="P:spore germination"/>
    <property type="evidence" value="ECO:0007669"/>
    <property type="project" value="InterPro"/>
</dbReference>
<evidence type="ECO:0000256" key="4">
    <source>
        <dbReference type="ARBA" id="ARBA00022729"/>
    </source>
</evidence>
<gene>
    <name evidence="10" type="ORF">HPT30_18110</name>
</gene>
<protein>
    <submittedName>
        <fullName evidence="10">Ger(X)C family spore germination protein</fullName>
    </submittedName>
</protein>
<dbReference type="InterPro" id="IPR008844">
    <property type="entry name" value="Spore_GerAC-like"/>
</dbReference>
<dbReference type="InterPro" id="IPR046953">
    <property type="entry name" value="Spore_GerAC-like_C"/>
</dbReference>
<dbReference type="Gene3D" id="3.30.300.210">
    <property type="entry name" value="Nutrient germinant receptor protein C, domain 3"/>
    <property type="match status" value="1"/>
</dbReference>
<dbReference type="Pfam" id="PF25198">
    <property type="entry name" value="Spore_GerAC_N"/>
    <property type="match status" value="1"/>
</dbReference>